<reference evidence="9 10" key="1">
    <citation type="submission" date="2018-07" db="EMBL/GenBank/DDBJ databases">
        <authorList>
            <person name="Zhang Y."/>
            <person name="Wang L."/>
            <person name="Ma S."/>
        </authorList>
    </citation>
    <scope>NUCLEOTIDE SEQUENCE [LARGE SCALE GENOMIC DNA]</scope>
    <source>
        <strain evidence="9 10">4-2</strain>
    </source>
</reference>
<dbReference type="InterPro" id="IPR050901">
    <property type="entry name" value="BP-dep_ABC_trans_perm"/>
</dbReference>
<feature type="domain" description="ABC transmembrane type-1" evidence="8">
    <location>
        <begin position="84"/>
        <end position="276"/>
    </location>
</feature>
<keyword evidence="5 7" id="KW-1133">Transmembrane helix</keyword>
<proteinExistence type="inferred from homology"/>
<feature type="transmembrane region" description="Helical" evidence="7">
    <location>
        <begin position="121"/>
        <end position="143"/>
    </location>
</feature>
<comment type="subcellular location">
    <subcellularLocation>
        <location evidence="1 7">Cell membrane</location>
        <topology evidence="1 7">Multi-pass membrane protein</topology>
    </subcellularLocation>
</comment>
<evidence type="ECO:0000256" key="7">
    <source>
        <dbReference type="RuleBase" id="RU363032"/>
    </source>
</evidence>
<dbReference type="InterPro" id="IPR000515">
    <property type="entry name" value="MetI-like"/>
</dbReference>
<evidence type="ECO:0000256" key="5">
    <source>
        <dbReference type="ARBA" id="ARBA00022989"/>
    </source>
</evidence>
<evidence type="ECO:0000313" key="9">
    <source>
        <dbReference type="EMBL" id="RMC36226.1"/>
    </source>
</evidence>
<dbReference type="PANTHER" id="PTHR32243">
    <property type="entry name" value="MALTOSE TRANSPORT SYSTEM PERMEASE-RELATED"/>
    <property type="match status" value="1"/>
</dbReference>
<evidence type="ECO:0000256" key="4">
    <source>
        <dbReference type="ARBA" id="ARBA00022692"/>
    </source>
</evidence>
<dbReference type="Gene3D" id="1.10.3720.10">
    <property type="entry name" value="MetI-like"/>
    <property type="match status" value="1"/>
</dbReference>
<feature type="transmembrane region" description="Helical" evidence="7">
    <location>
        <begin position="255"/>
        <end position="276"/>
    </location>
</feature>
<evidence type="ECO:0000256" key="6">
    <source>
        <dbReference type="ARBA" id="ARBA00023136"/>
    </source>
</evidence>
<comment type="caution">
    <text evidence="9">The sequence shown here is derived from an EMBL/GenBank/DDBJ whole genome shotgun (WGS) entry which is preliminary data.</text>
</comment>
<dbReference type="SUPFAM" id="SSF161098">
    <property type="entry name" value="MetI-like"/>
    <property type="match status" value="1"/>
</dbReference>
<feature type="transmembrane region" description="Helical" evidence="7">
    <location>
        <begin position="196"/>
        <end position="218"/>
    </location>
</feature>
<dbReference type="CDD" id="cd06261">
    <property type="entry name" value="TM_PBP2"/>
    <property type="match status" value="1"/>
</dbReference>
<keyword evidence="10" id="KW-1185">Reference proteome</keyword>
<dbReference type="InterPro" id="IPR035906">
    <property type="entry name" value="MetI-like_sf"/>
</dbReference>
<dbReference type="GO" id="GO:0005886">
    <property type="term" value="C:plasma membrane"/>
    <property type="evidence" value="ECO:0007669"/>
    <property type="project" value="UniProtKB-SubCell"/>
</dbReference>
<dbReference type="PANTHER" id="PTHR32243:SF18">
    <property type="entry name" value="INNER MEMBRANE ABC TRANSPORTER PERMEASE PROTEIN YCJP"/>
    <property type="match status" value="1"/>
</dbReference>
<comment type="similarity">
    <text evidence="7">Belongs to the binding-protein-dependent transport system permease family.</text>
</comment>
<evidence type="ECO:0000256" key="3">
    <source>
        <dbReference type="ARBA" id="ARBA00022475"/>
    </source>
</evidence>
<evidence type="ECO:0000256" key="1">
    <source>
        <dbReference type="ARBA" id="ARBA00004651"/>
    </source>
</evidence>
<organism evidence="9 10">
    <name type="scientific">Paracoccus alkanivorans</name>
    <dbReference type="NCBI Taxonomy" id="2116655"/>
    <lineage>
        <taxon>Bacteria</taxon>
        <taxon>Pseudomonadati</taxon>
        <taxon>Pseudomonadota</taxon>
        <taxon>Alphaproteobacteria</taxon>
        <taxon>Rhodobacterales</taxon>
        <taxon>Paracoccaceae</taxon>
        <taxon>Paracoccus</taxon>
    </lineage>
</organism>
<keyword evidence="4 7" id="KW-0812">Transmembrane</keyword>
<name>A0A3M0MEX2_9RHOB</name>
<evidence type="ECO:0000256" key="2">
    <source>
        <dbReference type="ARBA" id="ARBA00022448"/>
    </source>
</evidence>
<keyword evidence="6 7" id="KW-0472">Membrane</keyword>
<dbReference type="RefSeq" id="WP_122111390.1">
    <property type="nucleotide sequence ID" value="NZ_QOKZ01000002.1"/>
</dbReference>
<evidence type="ECO:0000259" key="8">
    <source>
        <dbReference type="PROSITE" id="PS50928"/>
    </source>
</evidence>
<protein>
    <submittedName>
        <fullName evidence="9">Carbohydrate ABC transporter permease</fullName>
    </submittedName>
</protein>
<keyword evidence="2 7" id="KW-0813">Transport</keyword>
<dbReference type="PROSITE" id="PS50928">
    <property type="entry name" value="ABC_TM1"/>
    <property type="match status" value="1"/>
</dbReference>
<dbReference type="EMBL" id="QOKZ01000002">
    <property type="protein sequence ID" value="RMC36226.1"/>
    <property type="molecule type" value="Genomic_DNA"/>
</dbReference>
<dbReference type="GO" id="GO:0055085">
    <property type="term" value="P:transmembrane transport"/>
    <property type="evidence" value="ECO:0007669"/>
    <property type="project" value="InterPro"/>
</dbReference>
<keyword evidence="3" id="KW-1003">Cell membrane</keyword>
<dbReference type="OrthoDB" id="9815445at2"/>
<feature type="transmembrane region" description="Helical" evidence="7">
    <location>
        <begin position="22"/>
        <end position="43"/>
    </location>
</feature>
<sequence>MTDKSHRTAGSRGTFRAISGRALQYICIAVALFWTVAPIYWMISTSLKSELEATRLEPTLIPESPTFGNYVRLFQGDLPFVSFFINSVITCFLAAIVSVVIAVPAAYALSRRNFRTADQTGYLVLVVRMFPMIVLLAPLYLILLNTGLLDTMFGLILGYTTFGLPFAVWMLKGFIDAVPVEIEEAARVDGYRQWEILLRIIVPLIYPGLVTTGIFVLMEAWNNLIYPLTFITSIEKQSLPAALVLTFTGQFKTDWGGMMAASAITTLPLMIAFFAVQRSMVRGLTAGSVTGT</sequence>
<feature type="transmembrane region" description="Helical" evidence="7">
    <location>
        <begin position="83"/>
        <end position="109"/>
    </location>
</feature>
<dbReference type="Proteomes" id="UP000273516">
    <property type="component" value="Unassembled WGS sequence"/>
</dbReference>
<accession>A0A3M0MEX2</accession>
<dbReference type="AlphaFoldDB" id="A0A3M0MEX2"/>
<evidence type="ECO:0000313" key="10">
    <source>
        <dbReference type="Proteomes" id="UP000273516"/>
    </source>
</evidence>
<gene>
    <name evidence="9" type="ORF">C9E81_05910</name>
</gene>
<feature type="transmembrane region" description="Helical" evidence="7">
    <location>
        <begin position="155"/>
        <end position="175"/>
    </location>
</feature>
<dbReference type="Pfam" id="PF00528">
    <property type="entry name" value="BPD_transp_1"/>
    <property type="match status" value="1"/>
</dbReference>